<sequence>MVTFLNSVLIATGCRGKVSRYPREVENIRTRVVRFADSAGHVHIGLNEGEVVRRLPGEWRIADLLRVRLEDMRAMVAQASSEIPADSVRMLAPLDGLMEVWAAGVTYERSRDARVEETTEPTVYDRIYQAERPELFFKAPAWRVVTDGEPISVREDSTVNVPEPELGLVINAFGEIAGYVVVNDVSSRSIEGDNPLYLPQAKIYAGSCSVSAGIVPAWLTDIEALDIGMWVHRAGEVVFEGHTSTASFHRPAEGLVPYLTSFLRFPDGVVLSTGTGIVPDLDFDLKPGDTVEIRIANVGSLTNTVLRTREWLDSVES</sequence>
<dbReference type="EMBL" id="FWXV01000002">
    <property type="protein sequence ID" value="SMC91930.1"/>
    <property type="molecule type" value="Genomic_DNA"/>
</dbReference>
<dbReference type="AlphaFoldDB" id="A0A1W2D352"/>
<accession>A0A1W2D352</accession>
<feature type="domain" description="Fumarylacetoacetase-like C-terminal" evidence="3">
    <location>
        <begin position="131"/>
        <end position="305"/>
    </location>
</feature>
<dbReference type="GO" id="GO:0044281">
    <property type="term" value="P:small molecule metabolic process"/>
    <property type="evidence" value="ECO:0007669"/>
    <property type="project" value="UniProtKB-ARBA"/>
</dbReference>
<dbReference type="PANTHER" id="PTHR42796:SF7">
    <property type="entry name" value="2-DEHYDRO-3-DEOXY-D-ARABINONATE DEHYDRATASE"/>
    <property type="match status" value="1"/>
</dbReference>
<dbReference type="InterPro" id="IPR051121">
    <property type="entry name" value="FAH"/>
</dbReference>
<protein>
    <submittedName>
        <fullName evidence="4">2-dehydro-3-deoxy-D-arabinonate dehydratase</fullName>
    </submittedName>
</protein>
<dbReference type="SUPFAM" id="SSF56529">
    <property type="entry name" value="FAH"/>
    <property type="match status" value="1"/>
</dbReference>
<evidence type="ECO:0000313" key="4">
    <source>
        <dbReference type="EMBL" id="SMC91930.1"/>
    </source>
</evidence>
<keyword evidence="5" id="KW-1185">Reference proteome</keyword>
<evidence type="ECO:0000259" key="3">
    <source>
        <dbReference type="Pfam" id="PF01557"/>
    </source>
</evidence>
<gene>
    <name evidence="4" type="ORF">SAMN05661093_02796</name>
</gene>
<dbReference type="GO" id="GO:0003824">
    <property type="term" value="F:catalytic activity"/>
    <property type="evidence" value="ECO:0007669"/>
    <property type="project" value="InterPro"/>
</dbReference>
<evidence type="ECO:0000256" key="2">
    <source>
        <dbReference type="ARBA" id="ARBA00022723"/>
    </source>
</evidence>
<dbReference type="InterPro" id="IPR011234">
    <property type="entry name" value="Fumarylacetoacetase-like_C"/>
</dbReference>
<name>A0A1W2D352_KIBAR</name>
<comment type="similarity">
    <text evidence="1">Belongs to the FAH family.</text>
</comment>
<reference evidence="4 5" key="1">
    <citation type="submission" date="2017-04" db="EMBL/GenBank/DDBJ databases">
        <authorList>
            <person name="Afonso C.L."/>
            <person name="Miller P.J."/>
            <person name="Scott M.A."/>
            <person name="Spackman E."/>
            <person name="Goraichik I."/>
            <person name="Dimitrov K.M."/>
            <person name="Suarez D.L."/>
            <person name="Swayne D.E."/>
        </authorList>
    </citation>
    <scope>NUCLEOTIDE SEQUENCE [LARGE SCALE GENOMIC DNA]</scope>
    <source>
        <strain evidence="4 5">DSM 43828</strain>
    </source>
</reference>
<dbReference type="PANTHER" id="PTHR42796">
    <property type="entry name" value="FUMARYLACETOACETATE HYDROLASE DOMAIN-CONTAINING PROTEIN 2A-RELATED"/>
    <property type="match status" value="1"/>
</dbReference>
<dbReference type="GO" id="GO:0046872">
    <property type="term" value="F:metal ion binding"/>
    <property type="evidence" value="ECO:0007669"/>
    <property type="project" value="UniProtKB-KW"/>
</dbReference>
<proteinExistence type="inferred from homology"/>
<dbReference type="Proteomes" id="UP000192674">
    <property type="component" value="Unassembled WGS sequence"/>
</dbReference>
<evidence type="ECO:0000313" key="5">
    <source>
        <dbReference type="Proteomes" id="UP000192674"/>
    </source>
</evidence>
<evidence type="ECO:0000256" key="1">
    <source>
        <dbReference type="ARBA" id="ARBA00010211"/>
    </source>
</evidence>
<organism evidence="4 5">
    <name type="scientific">Kibdelosporangium aridum</name>
    <dbReference type="NCBI Taxonomy" id="2030"/>
    <lineage>
        <taxon>Bacteria</taxon>
        <taxon>Bacillati</taxon>
        <taxon>Actinomycetota</taxon>
        <taxon>Actinomycetes</taxon>
        <taxon>Pseudonocardiales</taxon>
        <taxon>Pseudonocardiaceae</taxon>
        <taxon>Kibdelosporangium</taxon>
    </lineage>
</organism>
<dbReference type="Pfam" id="PF01557">
    <property type="entry name" value="FAA_hydrolase"/>
    <property type="match status" value="1"/>
</dbReference>
<keyword evidence="2" id="KW-0479">Metal-binding</keyword>
<dbReference type="Gene3D" id="3.90.850.10">
    <property type="entry name" value="Fumarylacetoacetase-like, C-terminal domain"/>
    <property type="match status" value="1"/>
</dbReference>
<dbReference type="InterPro" id="IPR036663">
    <property type="entry name" value="Fumarylacetoacetase_C_sf"/>
</dbReference>
<dbReference type="OrthoDB" id="9779415at2"/>